<dbReference type="NCBIfam" id="TIGR02174">
    <property type="entry name" value="CXXU_selWTH"/>
    <property type="match status" value="1"/>
</dbReference>
<dbReference type="Proteomes" id="UP000270661">
    <property type="component" value="Unassembled WGS sequence"/>
</dbReference>
<dbReference type="PANTHER" id="PTHR36417">
    <property type="entry name" value="SELENOPROTEIN DOMAIN PROTEIN (AFU_ORTHOLOGUE AFUA_1G05220)"/>
    <property type="match status" value="1"/>
</dbReference>
<dbReference type="InterPro" id="IPR011893">
    <property type="entry name" value="Selenoprotein_Rdx-typ"/>
</dbReference>
<dbReference type="PANTHER" id="PTHR36417:SF2">
    <property type="entry name" value="SELENOPROTEIN DOMAIN PROTEIN (AFU_ORTHOLOGUE AFUA_1G05220)"/>
    <property type="match status" value="1"/>
</dbReference>
<comment type="caution">
    <text evidence="2">The sequence shown here is derived from an EMBL/GenBank/DDBJ whole genome shotgun (WGS) entry which is preliminary data.</text>
</comment>
<dbReference type="AlphaFoldDB" id="A0A3M3F0S3"/>
<dbReference type="EMBL" id="RBOJ01000015">
    <property type="protein sequence ID" value="RMM55002.1"/>
    <property type="molecule type" value="Genomic_DNA"/>
</dbReference>
<reference evidence="2 3" key="1">
    <citation type="submission" date="2018-08" db="EMBL/GenBank/DDBJ databases">
        <title>Recombination of ecologically and evolutionarily significant loci maintains genetic cohesion in the Pseudomonas syringae species complex.</title>
        <authorList>
            <person name="Dillon M."/>
            <person name="Thakur S."/>
            <person name="Almeida R.N.D."/>
            <person name="Weir B.S."/>
            <person name="Guttman D.S."/>
        </authorList>
    </citation>
    <scope>NUCLEOTIDE SEQUENCE [LARGE SCALE GENOMIC DNA]</scope>
    <source>
        <strain evidence="2 3">NCPPB2445</strain>
    </source>
</reference>
<dbReference type="InterPro" id="IPR036249">
    <property type="entry name" value="Thioredoxin-like_sf"/>
</dbReference>
<dbReference type="Pfam" id="PF10262">
    <property type="entry name" value="Rdx"/>
    <property type="match status" value="1"/>
</dbReference>
<protein>
    <recommendedName>
        <fullName evidence="4">Selenoprotein W-related protein</fullName>
    </recommendedName>
</protein>
<dbReference type="Gene3D" id="3.40.30.10">
    <property type="entry name" value="Glutaredoxin"/>
    <property type="match status" value="1"/>
</dbReference>
<sequence length="139" mass="15333">MGVECAAAIASRLAPTGIEHRLSRGRTVKGEYHGGAFEATSRPAMTEQKPEVIITYCTQCQWLLRAAWLAQELLSTFGDDLGKVSLVPGTGGVFHISCDGEQIWERKADGGFPEAKVLKQRVRDRIDPERDLGHNDRVQ</sequence>
<keyword evidence="3" id="KW-1185">Reference proteome</keyword>
<keyword evidence="1" id="KW-0676">Redox-active center</keyword>
<evidence type="ECO:0008006" key="4">
    <source>
        <dbReference type="Google" id="ProtNLM"/>
    </source>
</evidence>
<evidence type="ECO:0000256" key="1">
    <source>
        <dbReference type="ARBA" id="ARBA00023284"/>
    </source>
</evidence>
<gene>
    <name evidence="2" type="ORF">ALQ77_100095</name>
</gene>
<dbReference type="STRING" id="47879.AXG94_23155"/>
<organism evidence="2 3">
    <name type="scientific">Pseudomonas corrugata</name>
    <dbReference type="NCBI Taxonomy" id="47879"/>
    <lineage>
        <taxon>Bacteria</taxon>
        <taxon>Pseudomonadati</taxon>
        <taxon>Pseudomonadota</taxon>
        <taxon>Gammaproteobacteria</taxon>
        <taxon>Pseudomonadales</taxon>
        <taxon>Pseudomonadaceae</taxon>
        <taxon>Pseudomonas</taxon>
    </lineage>
</organism>
<evidence type="ECO:0000313" key="3">
    <source>
        <dbReference type="Proteomes" id="UP000270661"/>
    </source>
</evidence>
<name>A0A3M3F0S3_9PSED</name>
<proteinExistence type="predicted"/>
<dbReference type="SUPFAM" id="SSF52833">
    <property type="entry name" value="Thioredoxin-like"/>
    <property type="match status" value="1"/>
</dbReference>
<accession>A0A3M3F0S3</accession>
<evidence type="ECO:0000313" key="2">
    <source>
        <dbReference type="EMBL" id="RMM55002.1"/>
    </source>
</evidence>